<dbReference type="InterPro" id="IPR000911">
    <property type="entry name" value="Ribosomal_uL11"/>
</dbReference>
<feature type="region of interest" description="Disordered" evidence="4">
    <location>
        <begin position="381"/>
        <end position="452"/>
    </location>
</feature>
<keyword evidence="2 5" id="KW-0689">Ribosomal protein</keyword>
<feature type="region of interest" description="Disordered" evidence="4">
    <location>
        <begin position="170"/>
        <end position="299"/>
    </location>
</feature>
<keyword evidence="3" id="KW-0687">Ribonucleoprotein</keyword>
<dbReference type="SUPFAM" id="SSF46906">
    <property type="entry name" value="Ribosomal protein L11, C-terminal domain"/>
    <property type="match status" value="1"/>
</dbReference>
<feature type="compositionally biased region" description="Basic and acidic residues" evidence="4">
    <location>
        <begin position="174"/>
        <end position="186"/>
    </location>
</feature>
<dbReference type="GO" id="GO:0070180">
    <property type="term" value="F:large ribosomal subunit rRNA binding"/>
    <property type="evidence" value="ECO:0007669"/>
    <property type="project" value="TreeGrafter"/>
</dbReference>
<evidence type="ECO:0000256" key="2">
    <source>
        <dbReference type="ARBA" id="ARBA00022980"/>
    </source>
</evidence>
<feature type="compositionally biased region" description="Basic and acidic residues" evidence="4">
    <location>
        <begin position="256"/>
        <end position="282"/>
    </location>
</feature>
<dbReference type="GO" id="GO:0003735">
    <property type="term" value="F:structural constituent of ribosome"/>
    <property type="evidence" value="ECO:0007669"/>
    <property type="project" value="InterPro"/>
</dbReference>
<dbReference type="Proteomes" id="UP000299084">
    <property type="component" value="Unassembled WGS sequence"/>
</dbReference>
<evidence type="ECO:0000313" key="6">
    <source>
        <dbReference type="Proteomes" id="UP000299084"/>
    </source>
</evidence>
<dbReference type="InterPro" id="IPR036796">
    <property type="entry name" value="Ribosomal_uL11_N_sf"/>
</dbReference>
<feature type="compositionally biased region" description="Pro residues" evidence="4">
    <location>
        <begin position="207"/>
        <end position="216"/>
    </location>
</feature>
<proteinExistence type="inferred from homology"/>
<gene>
    <name evidence="5" type="ORF">Cadr_000012426</name>
</gene>
<feature type="region of interest" description="Disordered" evidence="4">
    <location>
        <begin position="330"/>
        <end position="369"/>
    </location>
</feature>
<feature type="compositionally biased region" description="Basic and acidic residues" evidence="4">
    <location>
        <begin position="218"/>
        <end position="232"/>
    </location>
</feature>
<evidence type="ECO:0000256" key="1">
    <source>
        <dbReference type="ARBA" id="ARBA00010537"/>
    </source>
</evidence>
<dbReference type="InterPro" id="IPR036769">
    <property type="entry name" value="Ribosomal_uL11_C_sf"/>
</dbReference>
<accession>A0A5N4D8H5</accession>
<comment type="caution">
    <text evidence="5">The sequence shown here is derived from an EMBL/GenBank/DDBJ whole genome shotgun (WGS) entry which is preliminary data.</text>
</comment>
<dbReference type="AlphaFoldDB" id="A0A5N4D8H5"/>
<organism evidence="5 6">
    <name type="scientific">Camelus dromedarius</name>
    <name type="common">Dromedary</name>
    <name type="synonym">Arabian camel</name>
    <dbReference type="NCBI Taxonomy" id="9838"/>
    <lineage>
        <taxon>Eukaryota</taxon>
        <taxon>Metazoa</taxon>
        <taxon>Chordata</taxon>
        <taxon>Craniata</taxon>
        <taxon>Vertebrata</taxon>
        <taxon>Euteleostomi</taxon>
        <taxon>Mammalia</taxon>
        <taxon>Eutheria</taxon>
        <taxon>Laurasiatheria</taxon>
        <taxon>Artiodactyla</taxon>
        <taxon>Tylopoda</taxon>
        <taxon>Camelidae</taxon>
        <taxon>Camelus</taxon>
    </lineage>
</organism>
<evidence type="ECO:0000313" key="5">
    <source>
        <dbReference type="EMBL" id="KAB1267428.1"/>
    </source>
</evidence>
<feature type="compositionally biased region" description="Polar residues" evidence="4">
    <location>
        <begin position="284"/>
        <end position="295"/>
    </location>
</feature>
<dbReference type="GO" id="GO:0006412">
    <property type="term" value="P:translation"/>
    <property type="evidence" value="ECO:0007669"/>
    <property type="project" value="InterPro"/>
</dbReference>
<protein>
    <submittedName>
        <fullName evidence="5">60S ribosomal protein L12</fullName>
    </submittedName>
</protein>
<name>A0A5N4D8H5_CAMDR</name>
<keyword evidence="6" id="KW-1185">Reference proteome</keyword>
<dbReference type="Gene3D" id="3.30.1550.10">
    <property type="entry name" value="Ribosomal protein L11/L12, N-terminal domain"/>
    <property type="match status" value="1"/>
</dbReference>
<sequence>MTGRGVLGSSVCHVIIPDPLPQTPTSPASQLPLCPTTPSTVPPKCDPTEIEVLSIPEVHRWGGPCLICSSPQCGPQGLSPKEVGDDITKATGNSKGRDCSPDCVGTFCLCPDHQSPRGTTKRQKEQKNMKHSGNITFRKSINSARQMRPQSLAEEPSGTIKETLETAQSVGCNAEHHPHDIPEDIHSSVVGWPARGGLKTAGGKLSPLPPTDTPKPQPRKEQLPEDDHRASRADLLQLTSRPSRAARRPRAQAVGREGRRGQWTRDPRPPARAAHQPDEAEAARSNSRLKSSSVMSVGRLPTKRRQRCVYVFSPGLRKLLIVDSEAPLLSRPVLGGRGRGRLPGSASAMAAGSPSPAADSRDGGAPGSSRCALASGFLSASSRRAPSGLSPRARCASLSPPAETGPNPSRTHPRPHAQDGAATAAVAKRRRARPAPAEARRSRRAAHSAPTAWGARMRGVGASAFPASSGRGVWRVPAGCDCRGWARCPVREDAVMGSSRNLLNHRRHPPADADLSERMTASCQTRSTMYNSFTPSLPSAKAATGRGGGFTSTPILSCLSECSANDPRL</sequence>
<dbReference type="EMBL" id="JWIN03000014">
    <property type="protein sequence ID" value="KAB1267428.1"/>
    <property type="molecule type" value="Genomic_DNA"/>
</dbReference>
<feature type="compositionally biased region" description="Low complexity" evidence="4">
    <location>
        <begin position="342"/>
        <end position="358"/>
    </location>
</feature>
<dbReference type="GO" id="GO:0022625">
    <property type="term" value="C:cytosolic large ribosomal subunit"/>
    <property type="evidence" value="ECO:0007669"/>
    <property type="project" value="TreeGrafter"/>
</dbReference>
<comment type="similarity">
    <text evidence="1">Belongs to the universal ribosomal protein uL11 family.</text>
</comment>
<evidence type="ECO:0000256" key="4">
    <source>
        <dbReference type="SAM" id="MobiDB-lite"/>
    </source>
</evidence>
<evidence type="ECO:0000256" key="3">
    <source>
        <dbReference type="ARBA" id="ARBA00023274"/>
    </source>
</evidence>
<dbReference type="PANTHER" id="PTHR11661:SF2">
    <property type="entry name" value="LARGE RIBOSOMAL SUBUNIT PROTEIN UL11"/>
    <property type="match status" value="1"/>
</dbReference>
<dbReference type="PANTHER" id="PTHR11661">
    <property type="entry name" value="60S RIBOSOMAL PROTEIN L12"/>
    <property type="match status" value="1"/>
</dbReference>
<reference evidence="5 6" key="1">
    <citation type="journal article" date="2019" name="Mol. Ecol. Resour.">
        <title>Improving Illumina assemblies with Hi-C and long reads: an example with the North African dromedary.</title>
        <authorList>
            <person name="Elbers J.P."/>
            <person name="Rogers M.F."/>
            <person name="Perelman P.L."/>
            <person name="Proskuryakova A.A."/>
            <person name="Serdyukova N.A."/>
            <person name="Johnson W.E."/>
            <person name="Horin P."/>
            <person name="Corander J."/>
            <person name="Murphy D."/>
            <person name="Burger P.A."/>
        </authorList>
    </citation>
    <scope>NUCLEOTIDE SEQUENCE [LARGE SCALE GENOMIC DNA]</scope>
    <source>
        <strain evidence="5">Drom800</strain>
        <tissue evidence="5">Blood</tissue>
    </source>
</reference>
<dbReference type="Gene3D" id="1.10.10.250">
    <property type="entry name" value="Ribosomal protein L11, C-terminal domain"/>
    <property type="match status" value="1"/>
</dbReference>